<evidence type="ECO:0000313" key="3">
    <source>
        <dbReference type="Proteomes" id="UP000183832"/>
    </source>
</evidence>
<keyword evidence="1" id="KW-0472">Membrane</keyword>
<dbReference type="AlphaFoldDB" id="A0A1J1HMD6"/>
<dbReference type="GO" id="GO:0008202">
    <property type="term" value="P:steroid metabolic process"/>
    <property type="evidence" value="ECO:0007669"/>
    <property type="project" value="TreeGrafter"/>
</dbReference>
<feature type="transmembrane region" description="Helical" evidence="1">
    <location>
        <begin position="66"/>
        <end position="86"/>
    </location>
</feature>
<evidence type="ECO:0000313" key="2">
    <source>
        <dbReference type="EMBL" id="CRK89215.1"/>
    </source>
</evidence>
<dbReference type="InterPro" id="IPR036291">
    <property type="entry name" value="NAD(P)-bd_dom_sf"/>
</dbReference>
<organism evidence="2 3">
    <name type="scientific">Clunio marinus</name>
    <dbReference type="NCBI Taxonomy" id="568069"/>
    <lineage>
        <taxon>Eukaryota</taxon>
        <taxon>Metazoa</taxon>
        <taxon>Ecdysozoa</taxon>
        <taxon>Arthropoda</taxon>
        <taxon>Hexapoda</taxon>
        <taxon>Insecta</taxon>
        <taxon>Pterygota</taxon>
        <taxon>Neoptera</taxon>
        <taxon>Endopterygota</taxon>
        <taxon>Diptera</taxon>
        <taxon>Nematocera</taxon>
        <taxon>Chironomoidea</taxon>
        <taxon>Chironomidae</taxon>
        <taxon>Clunio</taxon>
    </lineage>
</organism>
<proteinExistence type="predicted"/>
<dbReference type="InterPro" id="IPR002347">
    <property type="entry name" value="SDR_fam"/>
</dbReference>
<gene>
    <name evidence="2" type="ORF">CLUMA_CG002974</name>
</gene>
<dbReference type="Gene3D" id="3.40.50.720">
    <property type="entry name" value="NAD(P)-binding Rossmann-like Domain"/>
    <property type="match status" value="1"/>
</dbReference>
<evidence type="ECO:0000256" key="1">
    <source>
        <dbReference type="SAM" id="Phobius"/>
    </source>
</evidence>
<dbReference type="OrthoDB" id="2102561at2759"/>
<dbReference type="EMBL" id="CVRI01000011">
    <property type="protein sequence ID" value="CRK89215.1"/>
    <property type="molecule type" value="Genomic_DNA"/>
</dbReference>
<name>A0A1J1HMD6_9DIPT</name>
<dbReference type="GO" id="GO:0016491">
    <property type="term" value="F:oxidoreductase activity"/>
    <property type="evidence" value="ECO:0007669"/>
    <property type="project" value="TreeGrafter"/>
</dbReference>
<dbReference type="PANTHER" id="PTHR43313">
    <property type="entry name" value="SHORT-CHAIN DEHYDROGENASE/REDUCTASE FAMILY 9C"/>
    <property type="match status" value="1"/>
</dbReference>
<sequence>MQAQNFERRRMSLRHESIRRGSIVQSISKEVPWDIFDRLFLPILYCHALAILFTALMEIFEIKFAFSTFGIFFLFSFATIVLTLFYHNLKVSSQGKAILITGCDFPLAWYLCKKLDDMGFTVFAGFKEVADNAQAELMKDECSARVRVLQLDASSESQMQEAVKFIETHLPDGAIGLWAFVPCDQWTAVGELEWIPQDILKKALEVNIINTVRLTQVMMPLIRRGGGRLIFLTSALAKIYNPVRGIQTAVHNALESFALCLRSEMRKHKVNVIVVAAGEFASGTAWLDNEDLLEQAKVMWKNMSDSKRFEVYDEKYFEFTIRQLERYTKVTVDLTPAIHTLIDAIHRAFPLPRYTPITREEKVKTLIAEYLPWAIYDVIYN</sequence>
<dbReference type="Pfam" id="PF00106">
    <property type="entry name" value="adh_short"/>
    <property type="match status" value="1"/>
</dbReference>
<keyword evidence="1" id="KW-1133">Transmembrane helix</keyword>
<dbReference type="STRING" id="568069.A0A1J1HMD6"/>
<feature type="transmembrane region" description="Helical" evidence="1">
    <location>
        <begin position="39"/>
        <end position="60"/>
    </location>
</feature>
<accession>A0A1J1HMD6</accession>
<dbReference type="PANTHER" id="PTHR43313:SF50">
    <property type="entry name" value="GH26015P"/>
    <property type="match status" value="1"/>
</dbReference>
<protein>
    <submittedName>
        <fullName evidence="2">CLUMA_CG002974, isoform A</fullName>
    </submittedName>
</protein>
<keyword evidence="1" id="KW-0812">Transmembrane</keyword>
<dbReference type="SUPFAM" id="SSF51735">
    <property type="entry name" value="NAD(P)-binding Rossmann-fold domains"/>
    <property type="match status" value="1"/>
</dbReference>
<keyword evidence="3" id="KW-1185">Reference proteome</keyword>
<dbReference type="Proteomes" id="UP000183832">
    <property type="component" value="Unassembled WGS sequence"/>
</dbReference>
<reference evidence="2 3" key="1">
    <citation type="submission" date="2015-04" db="EMBL/GenBank/DDBJ databases">
        <authorList>
            <person name="Syromyatnikov M.Y."/>
            <person name="Popov V.N."/>
        </authorList>
    </citation>
    <scope>NUCLEOTIDE SEQUENCE [LARGE SCALE GENOMIC DNA]</scope>
</reference>